<sequence>MTTASELFSEDARTRFSHTKALFEQLERQQEVMVMRSPSCFDLVKCAIPTFFWTIGQSSTKLPLLIPLEILISGLR</sequence>
<proteinExistence type="predicted"/>
<evidence type="ECO:0000313" key="2">
    <source>
        <dbReference type="Proteomes" id="UP000268014"/>
    </source>
</evidence>
<evidence type="ECO:0000313" key="3">
    <source>
        <dbReference type="WBParaSite" id="HPLM_0001217801-mRNA-1"/>
    </source>
</evidence>
<dbReference type="STRING" id="6290.A0A0N4WLX5"/>
<dbReference type="OrthoDB" id="5869914at2759"/>
<dbReference type="AlphaFoldDB" id="A0A0N4WLX5"/>
<gene>
    <name evidence="1" type="ORF">HPLM_LOCUS12170</name>
</gene>
<evidence type="ECO:0000313" key="1">
    <source>
        <dbReference type="EMBL" id="VDO44926.1"/>
    </source>
</evidence>
<dbReference type="Proteomes" id="UP000268014">
    <property type="component" value="Unassembled WGS sequence"/>
</dbReference>
<accession>A0A0N4WLX5</accession>
<protein>
    <submittedName>
        <fullName evidence="1 3">Uncharacterized protein</fullName>
    </submittedName>
</protein>
<reference evidence="3" key="1">
    <citation type="submission" date="2017-02" db="UniProtKB">
        <authorList>
            <consortium name="WormBaseParasite"/>
        </authorList>
    </citation>
    <scope>IDENTIFICATION</scope>
</reference>
<dbReference type="EMBL" id="UZAF01017782">
    <property type="protein sequence ID" value="VDO44926.1"/>
    <property type="molecule type" value="Genomic_DNA"/>
</dbReference>
<name>A0A0N4WLX5_HAEPC</name>
<reference evidence="1 2" key="2">
    <citation type="submission" date="2018-11" db="EMBL/GenBank/DDBJ databases">
        <authorList>
            <consortium name="Pathogen Informatics"/>
        </authorList>
    </citation>
    <scope>NUCLEOTIDE SEQUENCE [LARGE SCALE GENOMIC DNA]</scope>
    <source>
        <strain evidence="1 2">MHpl1</strain>
    </source>
</reference>
<organism evidence="3">
    <name type="scientific">Haemonchus placei</name>
    <name type="common">Barber's pole worm</name>
    <dbReference type="NCBI Taxonomy" id="6290"/>
    <lineage>
        <taxon>Eukaryota</taxon>
        <taxon>Metazoa</taxon>
        <taxon>Ecdysozoa</taxon>
        <taxon>Nematoda</taxon>
        <taxon>Chromadorea</taxon>
        <taxon>Rhabditida</taxon>
        <taxon>Rhabditina</taxon>
        <taxon>Rhabditomorpha</taxon>
        <taxon>Strongyloidea</taxon>
        <taxon>Trichostrongylidae</taxon>
        <taxon>Haemonchus</taxon>
    </lineage>
</organism>
<dbReference type="WBParaSite" id="HPLM_0001217801-mRNA-1">
    <property type="protein sequence ID" value="HPLM_0001217801-mRNA-1"/>
    <property type="gene ID" value="HPLM_0001217801"/>
</dbReference>
<keyword evidence="2" id="KW-1185">Reference proteome</keyword>